<dbReference type="EMBL" id="SRPS01000063">
    <property type="protein sequence ID" value="KAG5971101.1"/>
    <property type="molecule type" value="Genomic_DNA"/>
</dbReference>
<feature type="chain" id="PRO_5040238381" description="Protein kinase domain-containing protein" evidence="7">
    <location>
        <begin position="20"/>
        <end position="450"/>
    </location>
</feature>
<evidence type="ECO:0000256" key="4">
    <source>
        <dbReference type="ARBA" id="ARBA00022777"/>
    </source>
</evidence>
<dbReference type="GO" id="GO:0004674">
    <property type="term" value="F:protein serine/threonine kinase activity"/>
    <property type="evidence" value="ECO:0007669"/>
    <property type="project" value="UniProtKB-KW"/>
</dbReference>
<dbReference type="InterPro" id="IPR011009">
    <property type="entry name" value="Kinase-like_dom_sf"/>
</dbReference>
<dbReference type="SUPFAM" id="SSF56112">
    <property type="entry name" value="Protein kinase-like (PK-like)"/>
    <property type="match status" value="1"/>
</dbReference>
<dbReference type="GO" id="GO:0005524">
    <property type="term" value="F:ATP binding"/>
    <property type="evidence" value="ECO:0007669"/>
    <property type="project" value="UniProtKB-UniRule"/>
</dbReference>
<evidence type="ECO:0000256" key="2">
    <source>
        <dbReference type="ARBA" id="ARBA00022679"/>
    </source>
</evidence>
<dbReference type="InterPro" id="IPR051175">
    <property type="entry name" value="CLK_kinases"/>
</dbReference>
<keyword evidence="3 6" id="KW-0547">Nucleotide-binding</keyword>
<keyword evidence="1" id="KW-0723">Serine/threonine-protein kinase</keyword>
<dbReference type="PROSITE" id="PS00107">
    <property type="entry name" value="PROTEIN_KINASE_ATP"/>
    <property type="match status" value="1"/>
</dbReference>
<organism evidence="9 10">
    <name type="scientific">Claviceps arundinis</name>
    <dbReference type="NCBI Taxonomy" id="1623583"/>
    <lineage>
        <taxon>Eukaryota</taxon>
        <taxon>Fungi</taxon>
        <taxon>Dikarya</taxon>
        <taxon>Ascomycota</taxon>
        <taxon>Pezizomycotina</taxon>
        <taxon>Sordariomycetes</taxon>
        <taxon>Hypocreomycetidae</taxon>
        <taxon>Hypocreales</taxon>
        <taxon>Clavicipitaceae</taxon>
        <taxon>Claviceps</taxon>
    </lineage>
</organism>
<evidence type="ECO:0000313" key="10">
    <source>
        <dbReference type="Proteomes" id="UP000784919"/>
    </source>
</evidence>
<comment type="caution">
    <text evidence="9">The sequence shown here is derived from an EMBL/GenBank/DDBJ whole genome shotgun (WGS) entry which is preliminary data.</text>
</comment>
<accession>A0A9P7MV84</accession>
<keyword evidence="4" id="KW-0418">Kinase</keyword>
<evidence type="ECO:0000256" key="3">
    <source>
        <dbReference type="ARBA" id="ARBA00022741"/>
    </source>
</evidence>
<feature type="binding site" evidence="6">
    <location>
        <position position="111"/>
    </location>
    <ligand>
        <name>ATP</name>
        <dbReference type="ChEBI" id="CHEBI:30616"/>
    </ligand>
</feature>
<dbReference type="Proteomes" id="UP000784919">
    <property type="component" value="Unassembled WGS sequence"/>
</dbReference>
<evidence type="ECO:0000256" key="1">
    <source>
        <dbReference type="ARBA" id="ARBA00022527"/>
    </source>
</evidence>
<dbReference type="InterPro" id="IPR000719">
    <property type="entry name" value="Prot_kinase_dom"/>
</dbReference>
<dbReference type="OrthoDB" id="4959768at2759"/>
<evidence type="ECO:0000256" key="5">
    <source>
        <dbReference type="ARBA" id="ARBA00022840"/>
    </source>
</evidence>
<keyword evidence="7" id="KW-0732">Signal</keyword>
<dbReference type="Gene3D" id="1.10.510.10">
    <property type="entry name" value="Transferase(Phosphotransferase) domain 1"/>
    <property type="match status" value="1"/>
</dbReference>
<keyword evidence="5 6" id="KW-0067">ATP-binding</keyword>
<dbReference type="GO" id="GO:0043484">
    <property type="term" value="P:regulation of RNA splicing"/>
    <property type="evidence" value="ECO:0007669"/>
    <property type="project" value="TreeGrafter"/>
</dbReference>
<dbReference type="InterPro" id="IPR017441">
    <property type="entry name" value="Protein_kinase_ATP_BS"/>
</dbReference>
<sequence length="450" mass="50743">MRALQLAVTMLYSIFLRLSFIPSKIYPLVCSWLQRLNLNRPRHVQRPAQRYGGGINAESLERYKPGGYHPVALGDVLKGGRYKILHKLGWGSYATTWAAKDQKDDRYVALKIMISKVEESRELKMLRALSALPKHHPGSSYVNQMLDHFTLVGPNGTHNCLVLELVGPNVAEFVEHYGLYRRLPAKLARLFAKQTLQGLDFLAANDIGHGDLHTRNLAIVVPGLDALNEEDFIARLGDRVTGAVTKLDDGPWAPNVPTQIILPAIFQEQDIMAAQCPSIKIIDFGEAFFSNDPPSTLNTPLVLRAPEIVFGDRLDRRVDLWSAGCLIFEMVGGCPPLYGWNPPTLVRDMVATISEELPSRWQAKWSAMQQDQTWQNESSAMQQDELQRDVGRTLQNQLEKTYFHDDDDDEDVEFTMKEIGCIAKVITGMLRFEPSLRATPSESLAQDWFQ</sequence>
<dbReference type="PANTHER" id="PTHR45646:SF11">
    <property type="entry name" value="SERINE_THREONINE-PROTEIN KINASE DOA"/>
    <property type="match status" value="1"/>
</dbReference>
<evidence type="ECO:0000313" key="9">
    <source>
        <dbReference type="EMBL" id="KAG5971101.1"/>
    </source>
</evidence>
<gene>
    <name evidence="9" type="ORF">E4U56_007072</name>
</gene>
<proteinExistence type="predicted"/>
<dbReference type="PANTHER" id="PTHR45646">
    <property type="entry name" value="SERINE/THREONINE-PROTEIN KINASE DOA-RELATED"/>
    <property type="match status" value="1"/>
</dbReference>
<dbReference type="SMART" id="SM00220">
    <property type="entry name" value="S_TKc"/>
    <property type="match status" value="1"/>
</dbReference>
<protein>
    <recommendedName>
        <fullName evidence="8">Protein kinase domain-containing protein</fullName>
    </recommendedName>
</protein>
<keyword evidence="2" id="KW-0808">Transferase</keyword>
<evidence type="ECO:0000256" key="6">
    <source>
        <dbReference type="PROSITE-ProRule" id="PRU10141"/>
    </source>
</evidence>
<dbReference type="GO" id="GO:0005634">
    <property type="term" value="C:nucleus"/>
    <property type="evidence" value="ECO:0007669"/>
    <property type="project" value="TreeGrafter"/>
</dbReference>
<dbReference type="AlphaFoldDB" id="A0A9P7MV84"/>
<dbReference type="PROSITE" id="PS50011">
    <property type="entry name" value="PROTEIN_KINASE_DOM"/>
    <property type="match status" value="1"/>
</dbReference>
<dbReference type="Pfam" id="PF00069">
    <property type="entry name" value="Pkinase"/>
    <property type="match status" value="2"/>
</dbReference>
<name>A0A9P7MV84_9HYPO</name>
<feature type="signal peptide" evidence="7">
    <location>
        <begin position="1"/>
        <end position="19"/>
    </location>
</feature>
<feature type="domain" description="Protein kinase" evidence="8">
    <location>
        <begin position="82"/>
        <end position="449"/>
    </location>
</feature>
<dbReference type="Gene3D" id="3.30.200.20">
    <property type="entry name" value="Phosphorylase Kinase, domain 1"/>
    <property type="match status" value="1"/>
</dbReference>
<reference evidence="9" key="1">
    <citation type="journal article" date="2020" name="bioRxiv">
        <title>Whole genome comparisons of ergot fungi reveals the divergence and evolution of species within the genus Claviceps are the result of varying mechanisms driving genome evolution and host range expansion.</title>
        <authorList>
            <person name="Wyka S.A."/>
            <person name="Mondo S.J."/>
            <person name="Liu M."/>
            <person name="Dettman J."/>
            <person name="Nalam V."/>
            <person name="Broders K.D."/>
        </authorList>
    </citation>
    <scope>NUCLEOTIDE SEQUENCE</scope>
    <source>
        <strain evidence="9">CCC 1102</strain>
    </source>
</reference>
<evidence type="ECO:0000256" key="7">
    <source>
        <dbReference type="SAM" id="SignalP"/>
    </source>
</evidence>
<evidence type="ECO:0000259" key="8">
    <source>
        <dbReference type="PROSITE" id="PS50011"/>
    </source>
</evidence>